<dbReference type="Proteomes" id="UP000499080">
    <property type="component" value="Unassembled WGS sequence"/>
</dbReference>
<name>A0A4Y2WT93_ARAVE</name>
<dbReference type="AlphaFoldDB" id="A0A4Y2WT93"/>
<evidence type="ECO:0000313" key="1">
    <source>
        <dbReference type="EMBL" id="GBO39107.1"/>
    </source>
</evidence>
<sequence length="161" mass="18019">MRLIYLSCSKWCPSATIHIWTRDCTSRCTLYSMAGDTLAQASVIRFRSSCNVGGGVANTLGLMYPHRKKSIGFRSGERRGHSTHHHTDVAGMCPECTVGHLIPCAEGRRRVGTIHSGGHSTANLLENRILRPSFSLFFRFTSRYNFGSCEPNKYAFSAFYF</sequence>
<comment type="caution">
    <text evidence="1">The sequence shown here is derived from an EMBL/GenBank/DDBJ whole genome shotgun (WGS) entry which is preliminary data.</text>
</comment>
<proteinExistence type="predicted"/>
<evidence type="ECO:0000313" key="2">
    <source>
        <dbReference type="Proteomes" id="UP000499080"/>
    </source>
</evidence>
<reference evidence="1 2" key="1">
    <citation type="journal article" date="2019" name="Sci. Rep.">
        <title>Orb-weaving spider Araneus ventricosus genome elucidates the spidroin gene catalogue.</title>
        <authorList>
            <person name="Kono N."/>
            <person name="Nakamura H."/>
            <person name="Ohtoshi R."/>
            <person name="Moran D.A.P."/>
            <person name="Shinohara A."/>
            <person name="Yoshida Y."/>
            <person name="Fujiwara M."/>
            <person name="Mori M."/>
            <person name="Tomita M."/>
            <person name="Arakawa K."/>
        </authorList>
    </citation>
    <scope>NUCLEOTIDE SEQUENCE [LARGE SCALE GENOMIC DNA]</scope>
</reference>
<protein>
    <submittedName>
        <fullName evidence="1">Uncharacterized protein</fullName>
    </submittedName>
</protein>
<dbReference type="OrthoDB" id="8381237at2759"/>
<accession>A0A4Y2WT93</accession>
<dbReference type="EMBL" id="BGPR01064026">
    <property type="protein sequence ID" value="GBO39107.1"/>
    <property type="molecule type" value="Genomic_DNA"/>
</dbReference>
<organism evidence="1 2">
    <name type="scientific">Araneus ventricosus</name>
    <name type="common">Orbweaver spider</name>
    <name type="synonym">Epeira ventricosa</name>
    <dbReference type="NCBI Taxonomy" id="182803"/>
    <lineage>
        <taxon>Eukaryota</taxon>
        <taxon>Metazoa</taxon>
        <taxon>Ecdysozoa</taxon>
        <taxon>Arthropoda</taxon>
        <taxon>Chelicerata</taxon>
        <taxon>Arachnida</taxon>
        <taxon>Araneae</taxon>
        <taxon>Araneomorphae</taxon>
        <taxon>Entelegynae</taxon>
        <taxon>Araneoidea</taxon>
        <taxon>Araneidae</taxon>
        <taxon>Araneus</taxon>
    </lineage>
</organism>
<keyword evidence="2" id="KW-1185">Reference proteome</keyword>
<gene>
    <name evidence="1" type="ORF">AVEN_235182_1</name>
</gene>